<evidence type="ECO:0000313" key="3">
    <source>
        <dbReference type="EMBL" id="TDE39956.1"/>
    </source>
</evidence>
<name>A0A4V2Z8D2_9ACTN</name>
<dbReference type="RefSeq" id="WP_132636300.1">
    <property type="nucleotide sequence ID" value="NZ_SMLD01000111.1"/>
</dbReference>
<dbReference type="InterPro" id="IPR051677">
    <property type="entry name" value="AfsR-DnrI-RedD_regulator"/>
</dbReference>
<evidence type="ECO:0000259" key="2">
    <source>
        <dbReference type="SMART" id="SM00862"/>
    </source>
</evidence>
<protein>
    <recommendedName>
        <fullName evidence="2">OmpR/PhoB-type domain-containing protein</fullName>
    </recommendedName>
</protein>
<dbReference type="Gene3D" id="1.10.10.10">
    <property type="entry name" value="Winged helix-like DNA-binding domain superfamily/Winged helix DNA-binding domain"/>
    <property type="match status" value="1"/>
</dbReference>
<accession>A0A4V2Z8D2</accession>
<evidence type="ECO:0000256" key="1">
    <source>
        <dbReference type="ARBA" id="ARBA00023125"/>
    </source>
</evidence>
<organism evidence="3 4">
    <name type="scientific">Nonomuraea mesophila</name>
    <dbReference type="NCBI Taxonomy" id="2530382"/>
    <lineage>
        <taxon>Bacteria</taxon>
        <taxon>Bacillati</taxon>
        <taxon>Actinomycetota</taxon>
        <taxon>Actinomycetes</taxon>
        <taxon>Streptosporangiales</taxon>
        <taxon>Streptosporangiaceae</taxon>
        <taxon>Nonomuraea</taxon>
    </lineage>
</organism>
<dbReference type="SMART" id="SM00862">
    <property type="entry name" value="Trans_reg_C"/>
    <property type="match status" value="1"/>
</dbReference>
<dbReference type="GO" id="GO:0006355">
    <property type="term" value="P:regulation of DNA-templated transcription"/>
    <property type="evidence" value="ECO:0007669"/>
    <property type="project" value="InterPro"/>
</dbReference>
<feature type="domain" description="OmpR/PhoB-type" evidence="2">
    <location>
        <begin position="35"/>
        <end position="108"/>
    </location>
</feature>
<dbReference type="InterPro" id="IPR036388">
    <property type="entry name" value="WH-like_DNA-bd_sf"/>
</dbReference>
<dbReference type="SUPFAM" id="SSF46894">
    <property type="entry name" value="C-terminal effector domain of the bipartite response regulators"/>
    <property type="match status" value="1"/>
</dbReference>
<dbReference type="InterPro" id="IPR016032">
    <property type="entry name" value="Sig_transdc_resp-reg_C-effctor"/>
</dbReference>
<dbReference type="InterPro" id="IPR001867">
    <property type="entry name" value="OmpR/PhoB-type_DNA-bd"/>
</dbReference>
<sequence length="143" mass="15584">MRHAIVRCAPQFRSQEFLQPASSSLLGAVTGERKTEPIEFGPARQQVTLALLASALARPVPMHRLVSGIWGDDAPRNAEQSVYTYISGLCRTLEPSRLLPGTSAGYVLHLGPGQVDAVLFGERVAQAHQEEWRRVPSRAGPCL</sequence>
<keyword evidence="1" id="KW-0238">DNA-binding</keyword>
<dbReference type="PANTHER" id="PTHR35807:SF1">
    <property type="entry name" value="TRANSCRIPTIONAL REGULATOR REDD"/>
    <property type="match status" value="1"/>
</dbReference>
<dbReference type="GO" id="GO:0003677">
    <property type="term" value="F:DNA binding"/>
    <property type="evidence" value="ECO:0007669"/>
    <property type="project" value="UniProtKB-KW"/>
</dbReference>
<dbReference type="Proteomes" id="UP000295136">
    <property type="component" value="Unassembled WGS sequence"/>
</dbReference>
<dbReference type="GO" id="GO:0000160">
    <property type="term" value="P:phosphorelay signal transduction system"/>
    <property type="evidence" value="ECO:0007669"/>
    <property type="project" value="InterPro"/>
</dbReference>
<dbReference type="EMBL" id="SMLD01000111">
    <property type="protein sequence ID" value="TDE39956.1"/>
    <property type="molecule type" value="Genomic_DNA"/>
</dbReference>
<dbReference type="AlphaFoldDB" id="A0A4V2Z8D2"/>
<reference evidence="3 4" key="1">
    <citation type="submission" date="2019-03" db="EMBL/GenBank/DDBJ databases">
        <title>Draft genome sequences of novel Actinobacteria.</title>
        <authorList>
            <person name="Sahin N."/>
            <person name="Ay H."/>
            <person name="Saygin H."/>
        </authorList>
    </citation>
    <scope>NUCLEOTIDE SEQUENCE [LARGE SCALE GENOMIC DNA]</scope>
    <source>
        <strain evidence="3 4">6K102</strain>
    </source>
</reference>
<proteinExistence type="predicted"/>
<gene>
    <name evidence="3" type="ORF">E1295_32280</name>
</gene>
<dbReference type="PANTHER" id="PTHR35807">
    <property type="entry name" value="TRANSCRIPTIONAL REGULATOR REDD-RELATED"/>
    <property type="match status" value="1"/>
</dbReference>
<evidence type="ECO:0000313" key="4">
    <source>
        <dbReference type="Proteomes" id="UP000295136"/>
    </source>
</evidence>
<keyword evidence="4" id="KW-1185">Reference proteome</keyword>
<comment type="caution">
    <text evidence="3">The sequence shown here is derived from an EMBL/GenBank/DDBJ whole genome shotgun (WGS) entry which is preliminary data.</text>
</comment>